<reference evidence="2" key="1">
    <citation type="submission" date="2021-05" db="UniProtKB">
        <authorList>
            <consortium name="EnsemblPlants"/>
        </authorList>
    </citation>
    <scope>IDENTIFICATION</scope>
    <source>
        <strain evidence="2">subsp. malaccensis</strain>
    </source>
</reference>
<proteinExistence type="predicted"/>
<evidence type="ECO:0000313" key="2">
    <source>
        <dbReference type="EnsemblPlants" id="Ma10_p06340.1"/>
    </source>
</evidence>
<dbReference type="Proteomes" id="UP000012960">
    <property type="component" value="Unplaced"/>
</dbReference>
<evidence type="ECO:0000259" key="1">
    <source>
        <dbReference type="Pfam" id="PF12515"/>
    </source>
</evidence>
<dbReference type="AlphaFoldDB" id="A0A804KT78"/>
<keyword evidence="3" id="KW-1185">Reference proteome</keyword>
<sequence length="99" mass="11223">MDPPSPERYARQRDEECGLADAAAAALVDEGEITCEDDAFDIPAKNAPVERLHRWRFPSWLDVARCNVCCFDGRRLGFVCLDRLTYKDREGFPCGIRVS</sequence>
<evidence type="ECO:0000313" key="3">
    <source>
        <dbReference type="Proteomes" id="UP000012960"/>
    </source>
</evidence>
<dbReference type="Pfam" id="PF12515">
    <property type="entry name" value="CaATP_NAI"/>
    <property type="match status" value="1"/>
</dbReference>
<protein>
    <recommendedName>
        <fullName evidence="1">Calcium-transporting P-type ATPase N-terminal autoinhibitory domain-containing protein</fullName>
    </recommendedName>
</protein>
<dbReference type="Gramene" id="Ma10_t06340.1">
    <property type="protein sequence ID" value="Ma10_p06340.1"/>
    <property type="gene ID" value="Ma10_g06340"/>
</dbReference>
<dbReference type="InParanoid" id="A0A804KT78"/>
<name>A0A804KT78_MUSAM</name>
<feature type="domain" description="Calcium-transporting P-type ATPase N-terminal autoinhibitory" evidence="1">
    <location>
        <begin position="37"/>
        <end position="57"/>
    </location>
</feature>
<dbReference type="OrthoDB" id="785987at2759"/>
<dbReference type="InterPro" id="IPR024750">
    <property type="entry name" value="Ca_ATPase_N_dom"/>
</dbReference>
<dbReference type="GO" id="GO:0005516">
    <property type="term" value="F:calmodulin binding"/>
    <property type="evidence" value="ECO:0007669"/>
    <property type="project" value="InterPro"/>
</dbReference>
<accession>A0A804KT78</accession>
<organism evidence="2 3">
    <name type="scientific">Musa acuminata subsp. malaccensis</name>
    <name type="common">Wild banana</name>
    <name type="synonym">Musa malaccensis</name>
    <dbReference type="NCBI Taxonomy" id="214687"/>
    <lineage>
        <taxon>Eukaryota</taxon>
        <taxon>Viridiplantae</taxon>
        <taxon>Streptophyta</taxon>
        <taxon>Embryophyta</taxon>
        <taxon>Tracheophyta</taxon>
        <taxon>Spermatophyta</taxon>
        <taxon>Magnoliopsida</taxon>
        <taxon>Liliopsida</taxon>
        <taxon>Zingiberales</taxon>
        <taxon>Musaceae</taxon>
        <taxon>Musa</taxon>
    </lineage>
</organism>
<dbReference type="EnsemblPlants" id="Ma10_t06340.1">
    <property type="protein sequence ID" value="Ma10_p06340.1"/>
    <property type="gene ID" value="Ma10_g06340"/>
</dbReference>